<accession>A0AA38TJQ6</accession>
<reference evidence="2" key="1">
    <citation type="submission" date="2023-03" db="EMBL/GenBank/DDBJ databases">
        <title>Chromosome-scale reference genome and RAD-based genetic map of yellow starthistle (Centaurea solstitialis) reveal putative structural variation and QTLs associated with invader traits.</title>
        <authorList>
            <person name="Reatini B."/>
            <person name="Cang F.A."/>
            <person name="Jiang Q."/>
            <person name="Mckibben M.T.W."/>
            <person name="Barker M.S."/>
            <person name="Rieseberg L.H."/>
            <person name="Dlugosch K.M."/>
        </authorList>
    </citation>
    <scope>NUCLEOTIDE SEQUENCE</scope>
    <source>
        <strain evidence="2">CAN-66</strain>
        <tissue evidence="2">Leaf</tissue>
    </source>
</reference>
<dbReference type="Proteomes" id="UP001172457">
    <property type="component" value="Chromosome 2"/>
</dbReference>
<evidence type="ECO:0000313" key="3">
    <source>
        <dbReference type="Proteomes" id="UP001172457"/>
    </source>
</evidence>
<evidence type="ECO:0000313" key="2">
    <source>
        <dbReference type="EMBL" id="KAJ9561294.1"/>
    </source>
</evidence>
<feature type="compositionally biased region" description="Basic and acidic residues" evidence="1">
    <location>
        <begin position="197"/>
        <end position="216"/>
    </location>
</feature>
<organism evidence="2 3">
    <name type="scientific">Centaurea solstitialis</name>
    <name type="common">yellow star-thistle</name>
    <dbReference type="NCBI Taxonomy" id="347529"/>
    <lineage>
        <taxon>Eukaryota</taxon>
        <taxon>Viridiplantae</taxon>
        <taxon>Streptophyta</taxon>
        <taxon>Embryophyta</taxon>
        <taxon>Tracheophyta</taxon>
        <taxon>Spermatophyta</taxon>
        <taxon>Magnoliopsida</taxon>
        <taxon>eudicotyledons</taxon>
        <taxon>Gunneridae</taxon>
        <taxon>Pentapetalae</taxon>
        <taxon>asterids</taxon>
        <taxon>campanulids</taxon>
        <taxon>Asterales</taxon>
        <taxon>Asteraceae</taxon>
        <taxon>Carduoideae</taxon>
        <taxon>Cardueae</taxon>
        <taxon>Centaureinae</taxon>
        <taxon>Centaurea</taxon>
    </lineage>
</organism>
<protein>
    <submittedName>
        <fullName evidence="2">Uncharacterized protein</fullName>
    </submittedName>
</protein>
<dbReference type="EMBL" id="JARYMX010000002">
    <property type="protein sequence ID" value="KAJ9561294.1"/>
    <property type="molecule type" value="Genomic_DNA"/>
</dbReference>
<dbReference type="AlphaFoldDB" id="A0AA38TJQ6"/>
<comment type="caution">
    <text evidence="2">The sequence shown here is derived from an EMBL/GenBank/DDBJ whole genome shotgun (WGS) entry which is preliminary data.</text>
</comment>
<evidence type="ECO:0000256" key="1">
    <source>
        <dbReference type="SAM" id="MobiDB-lite"/>
    </source>
</evidence>
<sequence length="235" mass="27307">MGTTSKELWGELLKQLEGGVKTLKNNITMCINEYHEFKTKEGESLKDTYSRLNILISKCRRCGVIRTNEDNNMLFLKSLWTKWLHLTMSMRSNLDLEVISLADLFGSLASQESLVAQLKSGSIGGPLALVAERSKGKREKKLTEEKRKKKKALVIEKDDEEDISSEEEMSMKEMMKTLVSFTRDYRRGLAGRGRSRKYSERRGDVERRGEVDRRRDYDRGGYERRDFDRKECSEK</sequence>
<proteinExistence type="predicted"/>
<keyword evidence="3" id="KW-1185">Reference proteome</keyword>
<dbReference type="Pfam" id="PF14223">
    <property type="entry name" value="Retrotran_gag_2"/>
    <property type="match status" value="1"/>
</dbReference>
<gene>
    <name evidence="2" type="ORF">OSB04_006454</name>
</gene>
<feature type="region of interest" description="Disordered" evidence="1">
    <location>
        <begin position="191"/>
        <end position="216"/>
    </location>
</feature>
<name>A0AA38TJQ6_9ASTR</name>